<evidence type="ECO:0000313" key="3">
    <source>
        <dbReference type="Proteomes" id="UP000324748"/>
    </source>
</evidence>
<reference evidence="2 3" key="1">
    <citation type="submission" date="2019-05" db="EMBL/GenBank/DDBJ databases">
        <title>Emergence of the Ug99 lineage of the wheat stem rust pathogen through somatic hybridization.</title>
        <authorList>
            <person name="Li F."/>
            <person name="Upadhyaya N.M."/>
            <person name="Sperschneider J."/>
            <person name="Matny O."/>
            <person name="Nguyen-Phuc H."/>
            <person name="Mago R."/>
            <person name="Raley C."/>
            <person name="Miller M.E."/>
            <person name="Silverstein K.A.T."/>
            <person name="Henningsen E."/>
            <person name="Hirsch C.D."/>
            <person name="Visser B."/>
            <person name="Pretorius Z.A."/>
            <person name="Steffenson B.J."/>
            <person name="Schwessinger B."/>
            <person name="Dodds P.N."/>
            <person name="Figueroa M."/>
        </authorList>
    </citation>
    <scope>NUCLEOTIDE SEQUENCE [LARGE SCALE GENOMIC DNA]</scope>
    <source>
        <strain evidence="2">21-0</strain>
    </source>
</reference>
<dbReference type="Proteomes" id="UP000324748">
    <property type="component" value="Unassembled WGS sequence"/>
</dbReference>
<evidence type="ECO:0000256" key="1">
    <source>
        <dbReference type="SAM" id="MobiDB-lite"/>
    </source>
</evidence>
<name>A0A5B0QJS9_PUCGR</name>
<accession>A0A5B0QJS9</accession>
<comment type="caution">
    <text evidence="2">The sequence shown here is derived from an EMBL/GenBank/DDBJ whole genome shotgun (WGS) entry which is preliminary data.</text>
</comment>
<organism evidence="2 3">
    <name type="scientific">Puccinia graminis f. sp. tritici</name>
    <dbReference type="NCBI Taxonomy" id="56615"/>
    <lineage>
        <taxon>Eukaryota</taxon>
        <taxon>Fungi</taxon>
        <taxon>Dikarya</taxon>
        <taxon>Basidiomycota</taxon>
        <taxon>Pucciniomycotina</taxon>
        <taxon>Pucciniomycetes</taxon>
        <taxon>Pucciniales</taxon>
        <taxon>Pucciniaceae</taxon>
        <taxon>Puccinia</taxon>
    </lineage>
</organism>
<proteinExistence type="predicted"/>
<sequence>MAMYIDVAYDEPGLYTILNLCRNGDDGKYAIHKDILNPVFIWSPLAGSPPEMHPIWTSGICHTAVPRKLAPVWVCTSEYRKIEKKISADGHGQPAAHQIPHPASQKPHPPTSIRIFTSKSGGNSDCIGIL</sequence>
<feature type="non-terminal residue" evidence="2">
    <location>
        <position position="130"/>
    </location>
</feature>
<protein>
    <submittedName>
        <fullName evidence="2">Uncharacterized protein</fullName>
    </submittedName>
</protein>
<feature type="region of interest" description="Disordered" evidence="1">
    <location>
        <begin position="87"/>
        <end position="110"/>
    </location>
</feature>
<keyword evidence="3" id="KW-1185">Reference proteome</keyword>
<dbReference type="EMBL" id="VSWC01000015">
    <property type="protein sequence ID" value="KAA1113380.1"/>
    <property type="molecule type" value="Genomic_DNA"/>
</dbReference>
<gene>
    <name evidence="2" type="ORF">PGT21_029868</name>
</gene>
<evidence type="ECO:0000313" key="2">
    <source>
        <dbReference type="EMBL" id="KAA1113380.1"/>
    </source>
</evidence>
<dbReference type="AlphaFoldDB" id="A0A5B0QJS9"/>